<dbReference type="GO" id="GO:0008792">
    <property type="term" value="F:arginine decarboxylase activity"/>
    <property type="evidence" value="ECO:0007669"/>
    <property type="project" value="InterPro"/>
</dbReference>
<keyword evidence="5" id="KW-1185">Reference proteome</keyword>
<name>A0A953HXX1_9BACT</name>
<evidence type="ECO:0000259" key="3">
    <source>
        <dbReference type="Pfam" id="PF02784"/>
    </source>
</evidence>
<dbReference type="InterPro" id="IPR029066">
    <property type="entry name" value="PLP-binding_barrel"/>
</dbReference>
<dbReference type="InterPro" id="IPR022644">
    <property type="entry name" value="De-COase2_N"/>
</dbReference>
<reference evidence="4" key="1">
    <citation type="submission" date="2021-06" db="EMBL/GenBank/DDBJ databases">
        <title>44 bacteria genomes isolated from Dapeng, Shenzhen.</title>
        <authorList>
            <person name="Zheng W."/>
            <person name="Yu S."/>
            <person name="Huang Y."/>
        </authorList>
    </citation>
    <scope>NUCLEOTIDE SEQUENCE</scope>
    <source>
        <strain evidence="4">DP5N28-2</strain>
    </source>
</reference>
<proteinExistence type="predicted"/>
<dbReference type="Proteomes" id="UP000753961">
    <property type="component" value="Unassembled WGS sequence"/>
</dbReference>
<sequence length="487" mass="56455">MKSTYFDLIEQSYEFPQEGFDLLDGELTFYGVSISHLIKKYGTPFKLNYLPRIGDQIKKAKNLFKRSMKSNNYQGKYYYCYCTKCCHFEHVIRKALEYDVHLETSSAFDVDIIYKLYESGHLDKKIIIVHNGYKTQEYLDRIIQLQSDGFVNSIVVLDSMSELDRLNQRLDRPINIGIRMAINEEPQSAYYTSRLGIRPEEILPFYENTISKMENINLTMMHFFIDTGIKDNLYYWGEFNKAIRLYAALKKKCSTLQDLNIGGGFPIRNNLGFEFDYKSMVNDIVSAIKEICVSEEIAEPNIFTEFGKYTVGESGATIFTVLEEKRQNDTERWYMIDNSLMNTIPDAWGILEKFILLPINKWDRPFYNVNIGGISCDHSDYYNSEDLNQQVFLPEFDSEKDSEPLYVGFFHTGAYQDAISGYGGIKHCLIPSPKTIVIDRDSTGNYVDYLFRDEQSSEHMLSILGYSNQSKEAKPDKMGARRGSRLK</sequence>
<comment type="caution">
    <text evidence="4">The sequence shown here is derived from an EMBL/GenBank/DDBJ whole genome shotgun (WGS) entry which is preliminary data.</text>
</comment>
<dbReference type="EMBL" id="JAHVHU010000018">
    <property type="protein sequence ID" value="MBY5959808.1"/>
    <property type="molecule type" value="Genomic_DNA"/>
</dbReference>
<dbReference type="GO" id="GO:0008295">
    <property type="term" value="P:spermidine biosynthetic process"/>
    <property type="evidence" value="ECO:0007669"/>
    <property type="project" value="InterPro"/>
</dbReference>
<dbReference type="AlphaFoldDB" id="A0A953HXX1"/>
<evidence type="ECO:0000313" key="4">
    <source>
        <dbReference type="EMBL" id="MBY5959808.1"/>
    </source>
</evidence>
<dbReference type="InterPro" id="IPR002985">
    <property type="entry name" value="Arg_decrbxlase"/>
</dbReference>
<evidence type="ECO:0000256" key="1">
    <source>
        <dbReference type="ARBA" id="ARBA00001933"/>
    </source>
</evidence>
<keyword evidence="2" id="KW-0663">Pyridoxal phosphate</keyword>
<dbReference type="RefSeq" id="WP_222581346.1">
    <property type="nucleotide sequence ID" value="NZ_JAHVHU010000018.1"/>
</dbReference>
<dbReference type="SUPFAM" id="SSF51419">
    <property type="entry name" value="PLP-binding barrel"/>
    <property type="match status" value="1"/>
</dbReference>
<dbReference type="SUPFAM" id="SSF50621">
    <property type="entry name" value="Alanine racemase C-terminal domain-like"/>
    <property type="match status" value="1"/>
</dbReference>
<dbReference type="Gene3D" id="3.20.20.10">
    <property type="entry name" value="Alanine racemase"/>
    <property type="match status" value="1"/>
</dbReference>
<dbReference type="PANTHER" id="PTHR43295:SF9">
    <property type="entry name" value="BIOSYNTHETIC ARGININE DECARBOXYLASE"/>
    <property type="match status" value="1"/>
</dbReference>
<dbReference type="InterPro" id="IPR009006">
    <property type="entry name" value="Ala_racemase/Decarboxylase_C"/>
</dbReference>
<feature type="domain" description="Orn/DAP/Arg decarboxylase 2 N-terminal" evidence="3">
    <location>
        <begin position="61"/>
        <end position="311"/>
    </location>
</feature>
<dbReference type="GO" id="GO:0006527">
    <property type="term" value="P:L-arginine catabolic process"/>
    <property type="evidence" value="ECO:0007669"/>
    <property type="project" value="InterPro"/>
</dbReference>
<dbReference type="Gene3D" id="2.40.37.10">
    <property type="entry name" value="Lyase, Ornithine Decarboxylase, Chain A, domain 1"/>
    <property type="match status" value="1"/>
</dbReference>
<protein>
    <submittedName>
        <fullName evidence="4">Arginine decarboxylase</fullName>
    </submittedName>
</protein>
<accession>A0A953HXX1</accession>
<dbReference type="GO" id="GO:0033388">
    <property type="term" value="P:putrescine biosynthetic process from arginine"/>
    <property type="evidence" value="ECO:0007669"/>
    <property type="project" value="TreeGrafter"/>
</dbReference>
<organism evidence="4 5">
    <name type="scientific">Membranihabitans marinus</name>
    <dbReference type="NCBI Taxonomy" id="1227546"/>
    <lineage>
        <taxon>Bacteria</taxon>
        <taxon>Pseudomonadati</taxon>
        <taxon>Bacteroidota</taxon>
        <taxon>Saprospiria</taxon>
        <taxon>Saprospirales</taxon>
        <taxon>Saprospiraceae</taxon>
        <taxon>Membranihabitans</taxon>
    </lineage>
</organism>
<dbReference type="Pfam" id="PF02784">
    <property type="entry name" value="Orn_Arg_deC_N"/>
    <property type="match status" value="1"/>
</dbReference>
<dbReference type="PANTHER" id="PTHR43295">
    <property type="entry name" value="ARGININE DECARBOXYLASE"/>
    <property type="match status" value="1"/>
</dbReference>
<comment type="cofactor">
    <cofactor evidence="1">
        <name>pyridoxal 5'-phosphate</name>
        <dbReference type="ChEBI" id="CHEBI:597326"/>
    </cofactor>
</comment>
<evidence type="ECO:0000313" key="5">
    <source>
        <dbReference type="Proteomes" id="UP000753961"/>
    </source>
</evidence>
<evidence type="ECO:0000256" key="2">
    <source>
        <dbReference type="ARBA" id="ARBA00022898"/>
    </source>
</evidence>
<gene>
    <name evidence="4" type="ORF">KUV50_16765</name>
</gene>